<feature type="transmembrane region" description="Helical" evidence="7">
    <location>
        <begin position="12"/>
        <end position="32"/>
    </location>
</feature>
<keyword evidence="4 7" id="KW-0812">Transmembrane</keyword>
<evidence type="ECO:0000256" key="7">
    <source>
        <dbReference type="HAMAP-Rule" id="MF_01147"/>
    </source>
</evidence>
<dbReference type="InterPro" id="IPR001640">
    <property type="entry name" value="Lgt"/>
</dbReference>
<evidence type="ECO:0000256" key="4">
    <source>
        <dbReference type="ARBA" id="ARBA00022692"/>
    </source>
</evidence>
<feature type="transmembrane region" description="Helical" evidence="7">
    <location>
        <begin position="181"/>
        <end position="198"/>
    </location>
</feature>
<dbReference type="EC" id="2.5.1.145" evidence="7"/>
<evidence type="ECO:0000256" key="5">
    <source>
        <dbReference type="ARBA" id="ARBA00022989"/>
    </source>
</evidence>
<dbReference type="AlphaFoldDB" id="A0A1F7F4G7"/>
<evidence type="ECO:0000313" key="9">
    <source>
        <dbReference type="Proteomes" id="UP000179243"/>
    </source>
</evidence>
<comment type="subcellular location">
    <subcellularLocation>
        <location evidence="7">Cell membrane</location>
        <topology evidence="7">Multi-pass membrane protein</topology>
    </subcellularLocation>
</comment>
<sequence length="263" mass="28445">MIQTLFQIGPFAVHTYGLCLAAGFLIGYALSVKRAKQAGFDPAFIGDLLLFVIAGAILGARILYVALNFSEFKGDLFSIINPMQDNGTFGCGGLVFIGGLICASATTIAYMLMKKKPVLATLDIVVPGVAFGLAIGRIGCLLNGCCFGKACTLPWGMSFPADSPAGYYQAAVHAAHLHPSQIYMTLGALTVGLLLLALERYKRFNGHTTILFVIFYGIDRSIVDCFRYYPRSELHAGFTHNQIVLFIASVILAILFAKKWSRP</sequence>
<comment type="catalytic activity">
    <reaction evidence="7">
        <text>L-cysteinyl-[prolipoprotein] + a 1,2-diacyl-sn-glycero-3-phospho-(1'-sn-glycerol) = an S-1,2-diacyl-sn-glyceryl-L-cysteinyl-[prolipoprotein] + sn-glycerol 1-phosphate + H(+)</text>
        <dbReference type="Rhea" id="RHEA:56712"/>
        <dbReference type="Rhea" id="RHEA-COMP:14679"/>
        <dbReference type="Rhea" id="RHEA-COMP:14680"/>
        <dbReference type="ChEBI" id="CHEBI:15378"/>
        <dbReference type="ChEBI" id="CHEBI:29950"/>
        <dbReference type="ChEBI" id="CHEBI:57685"/>
        <dbReference type="ChEBI" id="CHEBI:64716"/>
        <dbReference type="ChEBI" id="CHEBI:140658"/>
        <dbReference type="EC" id="2.5.1.145"/>
    </reaction>
</comment>
<proteinExistence type="inferred from homology"/>
<protein>
    <recommendedName>
        <fullName evidence="7">Phosphatidylglycerol--prolipoprotein diacylglyceryl transferase</fullName>
        <ecNumber evidence="7">2.5.1.145</ecNumber>
    </recommendedName>
</protein>
<keyword evidence="2 7" id="KW-1003">Cell membrane</keyword>
<feature type="binding site" evidence="7">
    <location>
        <position position="137"/>
    </location>
    <ligand>
        <name>a 1,2-diacyl-sn-glycero-3-phospho-(1'-sn-glycerol)</name>
        <dbReference type="ChEBI" id="CHEBI:64716"/>
    </ligand>
</feature>
<keyword evidence="6 7" id="KW-0472">Membrane</keyword>
<dbReference type="HAMAP" id="MF_01147">
    <property type="entry name" value="Lgt"/>
    <property type="match status" value="1"/>
</dbReference>
<evidence type="ECO:0000256" key="1">
    <source>
        <dbReference type="ARBA" id="ARBA00007150"/>
    </source>
</evidence>
<feature type="transmembrane region" description="Helical" evidence="7">
    <location>
        <begin position="210"/>
        <end position="229"/>
    </location>
</feature>
<name>A0A1F7F4G7_UNCRA</name>
<accession>A0A1F7F4G7</accession>
<dbReference type="GO" id="GO:0042158">
    <property type="term" value="P:lipoprotein biosynthetic process"/>
    <property type="evidence" value="ECO:0007669"/>
    <property type="project" value="UniProtKB-UniRule"/>
</dbReference>
<organism evidence="8 9">
    <name type="scientific">Candidatus Raymondbacteria bacterium RIFOXYD12_FULL_49_13</name>
    <dbReference type="NCBI Taxonomy" id="1817890"/>
    <lineage>
        <taxon>Bacteria</taxon>
        <taxon>Raymondiibacteriota</taxon>
    </lineage>
</organism>
<dbReference type="GO" id="GO:0008961">
    <property type="term" value="F:phosphatidylglycerol-prolipoprotein diacylglyceryl transferase activity"/>
    <property type="evidence" value="ECO:0007669"/>
    <property type="project" value="UniProtKB-UniRule"/>
</dbReference>
<reference evidence="8 9" key="1">
    <citation type="journal article" date="2016" name="Nat. Commun.">
        <title>Thousands of microbial genomes shed light on interconnected biogeochemical processes in an aquifer system.</title>
        <authorList>
            <person name="Anantharaman K."/>
            <person name="Brown C.T."/>
            <person name="Hug L.A."/>
            <person name="Sharon I."/>
            <person name="Castelle C.J."/>
            <person name="Probst A.J."/>
            <person name="Thomas B.C."/>
            <person name="Singh A."/>
            <person name="Wilkins M.J."/>
            <person name="Karaoz U."/>
            <person name="Brodie E.L."/>
            <person name="Williams K.H."/>
            <person name="Hubbard S.S."/>
            <person name="Banfield J.F."/>
        </authorList>
    </citation>
    <scope>NUCLEOTIDE SEQUENCE [LARGE SCALE GENOMIC DNA]</scope>
</reference>
<comment type="function">
    <text evidence="7">Catalyzes the transfer of the diacylglyceryl group from phosphatidylglycerol to the sulfhydryl group of the N-terminal cysteine of a prolipoprotein, the first step in the formation of mature lipoproteins.</text>
</comment>
<dbReference type="UniPathway" id="UPA00664"/>
<keyword evidence="5 7" id="KW-1133">Transmembrane helix</keyword>
<keyword evidence="8" id="KW-0449">Lipoprotein</keyword>
<dbReference type="NCBIfam" id="TIGR00544">
    <property type="entry name" value="lgt"/>
    <property type="match status" value="1"/>
</dbReference>
<comment type="pathway">
    <text evidence="7">Protein modification; lipoprotein biosynthesis (diacylglyceryl transfer).</text>
</comment>
<feature type="transmembrane region" description="Helical" evidence="7">
    <location>
        <begin position="44"/>
        <end position="67"/>
    </location>
</feature>
<comment type="caution">
    <text evidence="8">The sequence shown here is derived from an EMBL/GenBank/DDBJ whole genome shotgun (WGS) entry which is preliminary data.</text>
</comment>
<comment type="similarity">
    <text evidence="1 7">Belongs to the Lgt family.</text>
</comment>
<dbReference type="EMBL" id="MFYX01000125">
    <property type="protein sequence ID" value="OGK01462.1"/>
    <property type="molecule type" value="Genomic_DNA"/>
</dbReference>
<feature type="transmembrane region" description="Helical" evidence="7">
    <location>
        <begin position="241"/>
        <end position="257"/>
    </location>
</feature>
<dbReference type="Proteomes" id="UP000179243">
    <property type="component" value="Unassembled WGS sequence"/>
</dbReference>
<evidence type="ECO:0000256" key="2">
    <source>
        <dbReference type="ARBA" id="ARBA00022475"/>
    </source>
</evidence>
<dbReference type="PANTHER" id="PTHR30589">
    <property type="entry name" value="PROLIPOPROTEIN DIACYLGLYCERYL TRANSFERASE"/>
    <property type="match status" value="1"/>
</dbReference>
<evidence type="ECO:0000256" key="6">
    <source>
        <dbReference type="ARBA" id="ARBA00023136"/>
    </source>
</evidence>
<feature type="transmembrane region" description="Helical" evidence="7">
    <location>
        <begin position="124"/>
        <end position="150"/>
    </location>
</feature>
<evidence type="ECO:0000256" key="3">
    <source>
        <dbReference type="ARBA" id="ARBA00022679"/>
    </source>
</evidence>
<keyword evidence="3 7" id="KW-0808">Transferase</keyword>
<dbReference type="GO" id="GO:0005886">
    <property type="term" value="C:plasma membrane"/>
    <property type="evidence" value="ECO:0007669"/>
    <property type="project" value="UniProtKB-SubCell"/>
</dbReference>
<evidence type="ECO:0000313" key="8">
    <source>
        <dbReference type="EMBL" id="OGK01462.1"/>
    </source>
</evidence>
<dbReference type="Pfam" id="PF01790">
    <property type="entry name" value="LGT"/>
    <property type="match status" value="1"/>
</dbReference>
<dbReference type="PANTHER" id="PTHR30589:SF0">
    <property type="entry name" value="PHOSPHATIDYLGLYCEROL--PROLIPOPROTEIN DIACYLGLYCERYL TRANSFERASE"/>
    <property type="match status" value="1"/>
</dbReference>
<feature type="transmembrane region" description="Helical" evidence="7">
    <location>
        <begin position="87"/>
        <end position="112"/>
    </location>
</feature>
<gene>
    <name evidence="7" type="primary">lgt</name>
    <name evidence="8" type="ORF">A2519_19250</name>
</gene>